<proteinExistence type="predicted"/>
<dbReference type="InterPro" id="IPR051083">
    <property type="entry name" value="GrpII_Intron_Splice-Mob/Def"/>
</dbReference>
<dbReference type="InterPro" id="IPR024937">
    <property type="entry name" value="Domain_X"/>
</dbReference>
<dbReference type="CDD" id="cd01651">
    <property type="entry name" value="RT_G2_intron"/>
    <property type="match status" value="1"/>
</dbReference>
<keyword evidence="1" id="KW-1133">Transmembrane helix</keyword>
<evidence type="ECO:0000313" key="3">
    <source>
        <dbReference type="EMBL" id="KAG2219171.1"/>
    </source>
</evidence>
<gene>
    <name evidence="3" type="ORF">INT45_008346</name>
</gene>
<comment type="caution">
    <text evidence="3">The sequence shown here is derived from an EMBL/GenBank/DDBJ whole genome shotgun (WGS) entry which is preliminary data.</text>
</comment>
<dbReference type="AlphaFoldDB" id="A0A8H7VDK1"/>
<dbReference type="InterPro" id="IPR043502">
    <property type="entry name" value="DNA/RNA_pol_sf"/>
</dbReference>
<organism evidence="3 4">
    <name type="scientific">Circinella minor</name>
    <dbReference type="NCBI Taxonomy" id="1195481"/>
    <lineage>
        <taxon>Eukaryota</taxon>
        <taxon>Fungi</taxon>
        <taxon>Fungi incertae sedis</taxon>
        <taxon>Mucoromycota</taxon>
        <taxon>Mucoromycotina</taxon>
        <taxon>Mucoromycetes</taxon>
        <taxon>Mucorales</taxon>
        <taxon>Lichtheimiaceae</taxon>
        <taxon>Circinella</taxon>
    </lineage>
</organism>
<protein>
    <recommendedName>
        <fullName evidence="2">Reverse transcriptase domain-containing protein</fullName>
    </recommendedName>
</protein>
<evidence type="ECO:0000256" key="1">
    <source>
        <dbReference type="SAM" id="Phobius"/>
    </source>
</evidence>
<accession>A0A8H7VDK1</accession>
<dbReference type="GO" id="GO:0005739">
    <property type="term" value="C:mitochondrion"/>
    <property type="evidence" value="ECO:0007669"/>
    <property type="project" value="UniProtKB-ARBA"/>
</dbReference>
<dbReference type="PANTHER" id="PTHR34047">
    <property type="entry name" value="NUCLEAR INTRON MATURASE 1, MITOCHONDRIAL-RELATED"/>
    <property type="match status" value="1"/>
</dbReference>
<keyword evidence="1" id="KW-0472">Membrane</keyword>
<dbReference type="Gene3D" id="1.20.210.10">
    <property type="entry name" value="Cytochrome c oxidase-like, subunit I domain"/>
    <property type="match status" value="1"/>
</dbReference>
<dbReference type="InterPro" id="IPR000477">
    <property type="entry name" value="RT_dom"/>
</dbReference>
<keyword evidence="4" id="KW-1185">Reference proteome</keyword>
<dbReference type="PROSITE" id="PS50878">
    <property type="entry name" value="RT_POL"/>
    <property type="match status" value="1"/>
</dbReference>
<feature type="transmembrane region" description="Helical" evidence="1">
    <location>
        <begin position="28"/>
        <end position="50"/>
    </location>
</feature>
<feature type="domain" description="Reverse transcriptase" evidence="2">
    <location>
        <begin position="293"/>
        <end position="609"/>
    </location>
</feature>
<dbReference type="GO" id="GO:0006397">
    <property type="term" value="P:mRNA processing"/>
    <property type="evidence" value="ECO:0007669"/>
    <property type="project" value="InterPro"/>
</dbReference>
<dbReference type="Pfam" id="PF00078">
    <property type="entry name" value="RVT_1"/>
    <property type="match status" value="1"/>
</dbReference>
<dbReference type="OrthoDB" id="5428681at2759"/>
<name>A0A8H7VDK1_9FUNG</name>
<reference evidence="3 4" key="1">
    <citation type="submission" date="2020-12" db="EMBL/GenBank/DDBJ databases">
        <title>Metabolic potential, ecology and presence of endohyphal bacteria is reflected in genomic diversity of Mucoromycotina.</title>
        <authorList>
            <person name="Muszewska A."/>
            <person name="Okrasinska A."/>
            <person name="Steczkiewicz K."/>
            <person name="Drgas O."/>
            <person name="Orlowska M."/>
            <person name="Perlinska-Lenart U."/>
            <person name="Aleksandrzak-Piekarczyk T."/>
            <person name="Szatraj K."/>
            <person name="Zielenkiewicz U."/>
            <person name="Pilsyk S."/>
            <person name="Malc E."/>
            <person name="Mieczkowski P."/>
            <person name="Kruszewska J.S."/>
            <person name="Biernat P."/>
            <person name="Pawlowska J."/>
        </authorList>
    </citation>
    <scope>NUCLEOTIDE SEQUENCE [LARGE SCALE GENOMIC DNA]</scope>
    <source>
        <strain evidence="3 4">CBS 142.35</strain>
    </source>
</reference>
<dbReference type="Proteomes" id="UP000646827">
    <property type="component" value="Unassembled WGS sequence"/>
</dbReference>
<dbReference type="PANTHER" id="PTHR34047:SF8">
    <property type="entry name" value="PROTEIN YKFC"/>
    <property type="match status" value="1"/>
</dbReference>
<evidence type="ECO:0000313" key="4">
    <source>
        <dbReference type="Proteomes" id="UP000646827"/>
    </source>
</evidence>
<evidence type="ECO:0000259" key="2">
    <source>
        <dbReference type="PROSITE" id="PS50878"/>
    </source>
</evidence>
<sequence>MIGTAFSMLIRLELAGPGAQYLQGDHQLFNVIVTAHAFVMIFLCAHALLFCLLPCQESGLAQCPVKRVTYLDGKPEGDHSMSLQCYEGKQLLPRINISLKPLWTNLNWLKPNSCTECITDGHCCNGSMSYTDAVRRKLNQSADKTTILSKSQEYMNEWDPKVAWRQNNGTWGLPKGSNSYGNGRFVVLDRTQKGNYPMMFECHPLILGKQEGTRFYSSSNGSRLGNFFGLEKLEELRLNSDNISQFNDIYSLMLDYDLHVAAYQKVKSNKGSMTPGVDEETLDRISANAIRETISQLKDHSFKFRPSRRELIPKANGKMRPLGIPSPRDKVVQQVMVMILEAIWDSDKKAIFLNSSHGFRRGRGTHTALKEITKWNATTWFIEGDIKSYFDSIDHFKLEELLKKRICDKQFLDLYWKAVRAGYVEVKEGKKVDATVGTPQGSVLSPILSNIYLHELDVLMADKTNESFKSGPTSIPNKEYLKLHSKVHTIYRKMNRGVTITQEEMKKLEPGDQAPLVPGFQGDSVPQELLIKERSKLPSRIKGSGYRILYVRYADDFLIGINGSFERTQLLKEEINRFLEEELRLTMSWEKTKITNAKEEKLLFLGANIYRPRGAERSSAPWVQGLPGPGPSSQRGDTKVIKKRMGDREYFSRIPASRLSLCIPIRRVMDKLANQGFCVIKDYDQGKIIPKGKTAWINLSLYDIVLRYNAVLQGIDNYYSFADNRPRMQFIQFIIQHSCAKLIARKLNLHSRAQVFKKFGNNIQVIDREGSKEKQISLRILNSYIPLRKFLVNPPDPLEVVYFGLRSKSLLHKECIICSSTTRVEMHHVKSLGGKPKARGGFDPSGIKPFGAKGFTPTMKAMNRKQIPVCRICHDKIHSGLYNGLKLNDLKRK</sequence>
<dbReference type="Pfam" id="PF01348">
    <property type="entry name" value="Intron_maturas2"/>
    <property type="match status" value="1"/>
</dbReference>
<dbReference type="SUPFAM" id="SSF56672">
    <property type="entry name" value="DNA/RNA polymerases"/>
    <property type="match status" value="1"/>
</dbReference>
<dbReference type="InterPro" id="IPR036927">
    <property type="entry name" value="Cyt_c_oxase-like_su1_sf"/>
</dbReference>
<dbReference type="SUPFAM" id="SSF81442">
    <property type="entry name" value="Cytochrome c oxidase subunit I-like"/>
    <property type="match status" value="1"/>
</dbReference>
<keyword evidence="1" id="KW-0812">Transmembrane</keyword>
<dbReference type="EMBL" id="JAEPRB010000191">
    <property type="protein sequence ID" value="KAG2219171.1"/>
    <property type="molecule type" value="Genomic_DNA"/>
</dbReference>